<evidence type="ECO:0000259" key="1">
    <source>
        <dbReference type="PROSITE" id="PS51707"/>
    </source>
</evidence>
<feature type="domain" description="CHAD" evidence="2">
    <location>
        <begin position="217"/>
        <end position="490"/>
    </location>
</feature>
<dbReference type="PANTHER" id="PTHR39569">
    <property type="entry name" value="INORGANIC TRIPHOSPHATASE"/>
    <property type="match status" value="1"/>
</dbReference>
<reference evidence="3" key="1">
    <citation type="submission" date="2022-09" db="EMBL/GenBank/DDBJ databases">
        <title>The complete genome of Acidovorax sp. 5MLIR.</title>
        <authorList>
            <person name="Liu L."/>
            <person name="Yue J."/>
            <person name="Yang F."/>
            <person name="Yuan J."/>
            <person name="Li L."/>
        </authorList>
    </citation>
    <scope>NUCLEOTIDE SEQUENCE</scope>
    <source>
        <strain evidence="3">5MLIR</strain>
    </source>
</reference>
<keyword evidence="4" id="KW-1185">Reference proteome</keyword>
<dbReference type="InterPro" id="IPR033469">
    <property type="entry name" value="CYTH-like_dom_sf"/>
</dbReference>
<dbReference type="PROSITE" id="PS51708">
    <property type="entry name" value="CHAD"/>
    <property type="match status" value="1"/>
</dbReference>
<dbReference type="InterPro" id="IPR038186">
    <property type="entry name" value="CHAD_dom_sf"/>
</dbReference>
<feature type="domain" description="CYTH" evidence="1">
    <location>
        <begin position="1"/>
        <end position="201"/>
    </location>
</feature>
<organism evidence="3 4">
    <name type="scientific">Comamonas endophytica</name>
    <dbReference type="NCBI Taxonomy" id="2949090"/>
    <lineage>
        <taxon>Bacteria</taxon>
        <taxon>Pseudomonadati</taxon>
        <taxon>Pseudomonadota</taxon>
        <taxon>Betaproteobacteria</taxon>
        <taxon>Burkholderiales</taxon>
        <taxon>Comamonadaceae</taxon>
        <taxon>Comamonas</taxon>
    </lineage>
</organism>
<sequence length="491" mass="54580">MNEIELKFQVPAARRHSLQQALGKLHAETLRLQAQYFDTPDRRLAAAHISLRLRQEGDAWVQTLKCPGENRWTRLEHEVPRADGDGEPVLDVALHADTEAGKRLAAVLGSRADRLQVVYATDVQRSLRLISAPGVQVEVALDVGEIRAGSACREVHEIEFELKEGSVEALVALASGWVERHGLWLDVISKAERGQQLARGARSVLAVHARPVMLKDLQSPDAALRQMVAACLAHLLPNVAEVAGGDAAPEHLHQARVALRRLRTALRIYGDWSANVDPEWAPALARLFGQMGALRDRDALEAGLLPALRASGAPLAELPEPEGEEAAADPADTLRSPASTRIWLALMAFANGAPKQEQDAAPERQVRKLAAKRLERLQRQLAKDAKGYADLDDEQRHRARRRLKRLRYGIEFTASLFRAKKVEAYLADLKPAQDALGEYNDLVVAEEVFRRLVEQQPQAWFALGWLAAQRTQLLDASQQRMQKWAKEPGFW</sequence>
<dbReference type="Pfam" id="PF01928">
    <property type="entry name" value="CYTH"/>
    <property type="match status" value="1"/>
</dbReference>
<dbReference type="PANTHER" id="PTHR39569:SF1">
    <property type="entry name" value="INORGANIC TRIPHOSPHATASE"/>
    <property type="match status" value="1"/>
</dbReference>
<dbReference type="SMART" id="SM01118">
    <property type="entry name" value="CYTH"/>
    <property type="match status" value="1"/>
</dbReference>
<dbReference type="InterPro" id="IPR023577">
    <property type="entry name" value="CYTH_domain"/>
</dbReference>
<protein>
    <submittedName>
        <fullName evidence="3">CYTH and CHAD domain-containing protein</fullName>
    </submittedName>
</protein>
<proteinExistence type="predicted"/>
<dbReference type="Proteomes" id="UP001162800">
    <property type="component" value="Chromosome"/>
</dbReference>
<name>A0ABY6GCI2_9BURK</name>
<dbReference type="SMART" id="SM00880">
    <property type="entry name" value="CHAD"/>
    <property type="match status" value="1"/>
</dbReference>
<evidence type="ECO:0000313" key="4">
    <source>
        <dbReference type="Proteomes" id="UP001162800"/>
    </source>
</evidence>
<evidence type="ECO:0000313" key="3">
    <source>
        <dbReference type="EMBL" id="UYG52583.1"/>
    </source>
</evidence>
<dbReference type="EMBL" id="CP106881">
    <property type="protein sequence ID" value="UYG52583.1"/>
    <property type="molecule type" value="Genomic_DNA"/>
</dbReference>
<dbReference type="Gene3D" id="1.40.20.10">
    <property type="entry name" value="CHAD domain"/>
    <property type="match status" value="1"/>
</dbReference>
<gene>
    <name evidence="3" type="ORF">M9799_04900</name>
</gene>
<dbReference type="CDD" id="cd07756">
    <property type="entry name" value="CYTH-like_Pase_CHAD"/>
    <property type="match status" value="1"/>
</dbReference>
<dbReference type="Pfam" id="PF05235">
    <property type="entry name" value="CHAD"/>
    <property type="match status" value="1"/>
</dbReference>
<evidence type="ECO:0000259" key="2">
    <source>
        <dbReference type="PROSITE" id="PS51708"/>
    </source>
</evidence>
<dbReference type="Gene3D" id="2.40.320.10">
    <property type="entry name" value="Hypothetical Protein Pfu-838710-001"/>
    <property type="match status" value="1"/>
</dbReference>
<accession>A0ABY6GCI2</accession>
<dbReference type="RefSeq" id="WP_231043554.1">
    <property type="nucleotide sequence ID" value="NZ_CP106881.1"/>
</dbReference>
<dbReference type="InterPro" id="IPR007899">
    <property type="entry name" value="CHAD_dom"/>
</dbReference>
<dbReference type="SUPFAM" id="SSF55154">
    <property type="entry name" value="CYTH-like phosphatases"/>
    <property type="match status" value="1"/>
</dbReference>
<dbReference type="InterPro" id="IPR039013">
    <property type="entry name" value="YgiF"/>
</dbReference>
<dbReference type="PROSITE" id="PS51707">
    <property type="entry name" value="CYTH"/>
    <property type="match status" value="1"/>
</dbReference>